<name>A0AC60QGF9_IXOPE</name>
<reference evidence="1 2" key="1">
    <citation type="journal article" date="2020" name="Cell">
        <title>Large-Scale Comparative Analyses of Tick Genomes Elucidate Their Genetic Diversity and Vector Capacities.</title>
        <authorList>
            <consortium name="Tick Genome and Microbiome Consortium (TIGMIC)"/>
            <person name="Jia N."/>
            <person name="Wang J."/>
            <person name="Shi W."/>
            <person name="Du L."/>
            <person name="Sun Y."/>
            <person name="Zhan W."/>
            <person name="Jiang J.F."/>
            <person name="Wang Q."/>
            <person name="Zhang B."/>
            <person name="Ji P."/>
            <person name="Bell-Sakyi L."/>
            <person name="Cui X.M."/>
            <person name="Yuan T.T."/>
            <person name="Jiang B.G."/>
            <person name="Yang W.F."/>
            <person name="Lam T.T."/>
            <person name="Chang Q.C."/>
            <person name="Ding S.J."/>
            <person name="Wang X.J."/>
            <person name="Zhu J.G."/>
            <person name="Ruan X.D."/>
            <person name="Zhao L."/>
            <person name="Wei J.T."/>
            <person name="Ye R.Z."/>
            <person name="Que T.C."/>
            <person name="Du C.H."/>
            <person name="Zhou Y.H."/>
            <person name="Cheng J.X."/>
            <person name="Dai P.F."/>
            <person name="Guo W.B."/>
            <person name="Han X.H."/>
            <person name="Huang E.J."/>
            <person name="Li L.F."/>
            <person name="Wei W."/>
            <person name="Gao Y.C."/>
            <person name="Liu J.Z."/>
            <person name="Shao H.Z."/>
            <person name="Wang X."/>
            <person name="Wang C.C."/>
            <person name="Yang T.C."/>
            <person name="Huo Q.B."/>
            <person name="Li W."/>
            <person name="Chen H.Y."/>
            <person name="Chen S.E."/>
            <person name="Zhou L.G."/>
            <person name="Ni X.B."/>
            <person name="Tian J.H."/>
            <person name="Sheng Y."/>
            <person name="Liu T."/>
            <person name="Pan Y.S."/>
            <person name="Xia L.Y."/>
            <person name="Li J."/>
            <person name="Zhao F."/>
            <person name="Cao W.C."/>
        </authorList>
    </citation>
    <scope>NUCLEOTIDE SEQUENCE [LARGE SCALE GENOMIC DNA]</scope>
    <source>
        <strain evidence="1">Iper-2018</strain>
    </source>
</reference>
<dbReference type="EMBL" id="JABSTQ010009153">
    <property type="protein sequence ID" value="KAG0432437.1"/>
    <property type="molecule type" value="Genomic_DNA"/>
</dbReference>
<accession>A0AC60QGF9</accession>
<sequence>MDNETGAPPLPRGRREGRRWPIVTADPSSPFSSAGPRAFLDEVESPTIGVSVLLHVEIDCSVEASILQGIWTLHLNDFMRSRFRWIPHEPIRRLPKPRAVRANKNAAGEGLDVMPKGSRRTLVALHGDRLILDAMPIGI</sequence>
<proteinExistence type="predicted"/>
<keyword evidence="2" id="KW-1185">Reference proteome</keyword>
<evidence type="ECO:0000313" key="2">
    <source>
        <dbReference type="Proteomes" id="UP000805193"/>
    </source>
</evidence>
<comment type="caution">
    <text evidence="1">The sequence shown here is derived from an EMBL/GenBank/DDBJ whole genome shotgun (WGS) entry which is preliminary data.</text>
</comment>
<protein>
    <submittedName>
        <fullName evidence="1">Uncharacterized protein</fullName>
    </submittedName>
</protein>
<evidence type="ECO:0000313" key="1">
    <source>
        <dbReference type="EMBL" id="KAG0432437.1"/>
    </source>
</evidence>
<dbReference type="Proteomes" id="UP000805193">
    <property type="component" value="Unassembled WGS sequence"/>
</dbReference>
<organism evidence="1 2">
    <name type="scientific">Ixodes persulcatus</name>
    <name type="common">Taiga tick</name>
    <dbReference type="NCBI Taxonomy" id="34615"/>
    <lineage>
        <taxon>Eukaryota</taxon>
        <taxon>Metazoa</taxon>
        <taxon>Ecdysozoa</taxon>
        <taxon>Arthropoda</taxon>
        <taxon>Chelicerata</taxon>
        <taxon>Arachnida</taxon>
        <taxon>Acari</taxon>
        <taxon>Parasitiformes</taxon>
        <taxon>Ixodida</taxon>
        <taxon>Ixodoidea</taxon>
        <taxon>Ixodidae</taxon>
        <taxon>Ixodinae</taxon>
        <taxon>Ixodes</taxon>
    </lineage>
</organism>
<gene>
    <name evidence="1" type="ORF">HPB47_020847</name>
</gene>